<proteinExistence type="predicted"/>
<dbReference type="AlphaFoldDB" id="K6DP43"/>
<protein>
    <submittedName>
        <fullName evidence="1">Glucosamine/galactosamine-6-phosphate isomerase</fullName>
    </submittedName>
</protein>
<evidence type="ECO:0000313" key="2">
    <source>
        <dbReference type="Proteomes" id="UP000006316"/>
    </source>
</evidence>
<dbReference type="InterPro" id="IPR052960">
    <property type="entry name" value="GlcN6P_deaminase-like"/>
</dbReference>
<dbReference type="SUPFAM" id="SSF100950">
    <property type="entry name" value="NagB/RpiA/CoA transferase-like"/>
    <property type="match status" value="1"/>
</dbReference>
<keyword evidence="1" id="KW-0413">Isomerase</keyword>
<evidence type="ECO:0000313" key="1">
    <source>
        <dbReference type="EMBL" id="EKN69953.1"/>
    </source>
</evidence>
<comment type="caution">
    <text evidence="1">The sequence shown here is derived from an EMBL/GenBank/DDBJ whole genome shotgun (WGS) entry which is preliminary data.</text>
</comment>
<dbReference type="STRING" id="1117379.BABA_07416"/>
<dbReference type="eggNOG" id="COG0363">
    <property type="taxonomic scope" value="Bacteria"/>
</dbReference>
<dbReference type="RefSeq" id="WP_007084508.1">
    <property type="nucleotide sequence ID" value="NZ_AJLS01000046.1"/>
</dbReference>
<dbReference type="PATRIC" id="fig|1117379.3.peg.1555"/>
<dbReference type="Gene3D" id="3.40.50.1360">
    <property type="match status" value="1"/>
</dbReference>
<dbReference type="PANTHER" id="PTHR42892:SF1">
    <property type="entry name" value="GLUCOSAMINE-6-PHOSPHATE ISOMERASE"/>
    <property type="match status" value="1"/>
</dbReference>
<sequence length="297" mass="34050">MDYKISREDLYKWCSMTIHEIKDHPDLKANLVIKDSRTEIMEMVGNMMADEMIRNNGDGRPTKWILPAGPMDEYDTFITRVNSERISLKNLYIFHMDDFLDWEGRPYPVTDSYESLEGTMLAGFYNRIDSDLNVPDNQRFWPRINDLDALDHKVEELGGIDTIWAGVGCKGLVAFCEAPRSYCNRISIDEYANSKTRIVDLNEDTIVALSERTFGGCYDRIPPRAITIGFKSMLTAKRAVCMVTTGSWKQTVVRVALFSEPTLEYPVTLFPAYIPEMILMCDKNTANHPMSHNVKGW</sequence>
<dbReference type="InterPro" id="IPR037171">
    <property type="entry name" value="NagB/RpiA_transferase-like"/>
</dbReference>
<keyword evidence="2" id="KW-1185">Reference proteome</keyword>
<dbReference type="PANTHER" id="PTHR42892">
    <property type="entry name" value="GLUCOSAMINE-6-PHOSPHATE DEAMINASE-LIKE PROTEIN BT_0258-RELATED"/>
    <property type="match status" value="1"/>
</dbReference>
<gene>
    <name evidence="1" type="ORF">BABA_07416</name>
</gene>
<reference evidence="1 2" key="1">
    <citation type="journal article" date="2012" name="Front. Microbiol.">
        <title>Redundancy and modularity in membrane-associated dissimilatory nitrate reduction in Bacillus.</title>
        <authorList>
            <person name="Heylen K."/>
            <person name="Keltjens J."/>
        </authorList>
    </citation>
    <scope>NUCLEOTIDE SEQUENCE [LARGE SCALE GENOMIC DNA]</scope>
    <source>
        <strain evidence="2">LMG 21833T</strain>
    </source>
</reference>
<dbReference type="EMBL" id="AJLS01000046">
    <property type="protein sequence ID" value="EKN69953.1"/>
    <property type="molecule type" value="Genomic_DNA"/>
</dbReference>
<organism evidence="1 2">
    <name type="scientific">Neobacillus bataviensis LMG 21833</name>
    <dbReference type="NCBI Taxonomy" id="1117379"/>
    <lineage>
        <taxon>Bacteria</taxon>
        <taxon>Bacillati</taxon>
        <taxon>Bacillota</taxon>
        <taxon>Bacilli</taxon>
        <taxon>Bacillales</taxon>
        <taxon>Bacillaceae</taxon>
        <taxon>Neobacillus</taxon>
    </lineage>
</organism>
<name>K6DP43_9BACI</name>
<dbReference type="Proteomes" id="UP000006316">
    <property type="component" value="Unassembled WGS sequence"/>
</dbReference>
<accession>K6DP43</accession>
<dbReference type="GO" id="GO:0016853">
    <property type="term" value="F:isomerase activity"/>
    <property type="evidence" value="ECO:0007669"/>
    <property type="project" value="UniProtKB-KW"/>
</dbReference>
<dbReference type="OrthoDB" id="9791139at2"/>